<dbReference type="InterPro" id="IPR002577">
    <property type="entry name" value="HTH_HxlR"/>
</dbReference>
<dbReference type="PROSITE" id="PS51118">
    <property type="entry name" value="HTH_HXLR"/>
    <property type="match status" value="1"/>
</dbReference>
<keyword evidence="3" id="KW-0804">Transcription</keyword>
<name>A0AAE6VPY3_AERME</name>
<protein>
    <submittedName>
        <fullName evidence="5">Transcriptional regulator</fullName>
    </submittedName>
</protein>
<keyword evidence="1" id="KW-0805">Transcription regulation</keyword>
<dbReference type="Proteomes" id="UP000463871">
    <property type="component" value="Chromosome"/>
</dbReference>
<dbReference type="PANTHER" id="PTHR33204">
    <property type="entry name" value="TRANSCRIPTIONAL REGULATOR, MARR FAMILY"/>
    <property type="match status" value="1"/>
</dbReference>
<evidence type="ECO:0000256" key="1">
    <source>
        <dbReference type="ARBA" id="ARBA00023015"/>
    </source>
</evidence>
<dbReference type="Gene3D" id="1.10.10.10">
    <property type="entry name" value="Winged helix-like DNA-binding domain superfamily/Winged helix DNA-binding domain"/>
    <property type="match status" value="1"/>
</dbReference>
<keyword evidence="2" id="KW-0238">DNA-binding</keyword>
<proteinExistence type="predicted"/>
<evidence type="ECO:0000256" key="2">
    <source>
        <dbReference type="ARBA" id="ARBA00023125"/>
    </source>
</evidence>
<dbReference type="Pfam" id="PF01638">
    <property type="entry name" value="HxlR"/>
    <property type="match status" value="1"/>
</dbReference>
<feature type="domain" description="HTH hxlR-type" evidence="4">
    <location>
        <begin position="6"/>
        <end position="104"/>
    </location>
</feature>
<dbReference type="EMBL" id="CP047962">
    <property type="protein sequence ID" value="QHQ52834.1"/>
    <property type="molecule type" value="Genomic_DNA"/>
</dbReference>
<accession>A0AAE6VPY3</accession>
<dbReference type="AlphaFoldDB" id="A0AAE6VPY3"/>
<dbReference type="InterPro" id="IPR036390">
    <property type="entry name" value="WH_DNA-bd_sf"/>
</dbReference>
<reference evidence="5 6" key="1">
    <citation type="submission" date="2020-01" db="EMBL/GenBank/DDBJ databases">
        <title>Complete genome of Aeromonas media MC64.</title>
        <authorList>
            <person name="Cao G."/>
            <person name="Fu J."/>
            <person name="Zhong C."/>
        </authorList>
    </citation>
    <scope>NUCLEOTIDE SEQUENCE [LARGE SCALE GENOMIC DNA]</scope>
    <source>
        <strain evidence="5 6">MC64</strain>
    </source>
</reference>
<evidence type="ECO:0000259" key="4">
    <source>
        <dbReference type="PROSITE" id="PS51118"/>
    </source>
</evidence>
<evidence type="ECO:0000256" key="3">
    <source>
        <dbReference type="ARBA" id="ARBA00023163"/>
    </source>
</evidence>
<sequence length="125" mass="13538">MSSLPCPAYQVLRLLAGKWKPAILFHLRSQTLRFGDLRRCLPEVSQKVLTAQLKELESDGVIIRTLYPDVPPRVEYALSPLGVALLPLLQQMHDFALSHADLLAGEGGSAEASASGFSEPAAASR</sequence>
<evidence type="ECO:0000313" key="5">
    <source>
        <dbReference type="EMBL" id="QHQ52834.1"/>
    </source>
</evidence>
<dbReference type="SUPFAM" id="SSF46785">
    <property type="entry name" value="Winged helix' DNA-binding domain"/>
    <property type="match status" value="1"/>
</dbReference>
<organism evidence="5 6">
    <name type="scientific">Aeromonas media</name>
    <dbReference type="NCBI Taxonomy" id="651"/>
    <lineage>
        <taxon>Bacteria</taxon>
        <taxon>Pseudomonadati</taxon>
        <taxon>Pseudomonadota</taxon>
        <taxon>Gammaproteobacteria</taxon>
        <taxon>Aeromonadales</taxon>
        <taxon>Aeromonadaceae</taxon>
        <taxon>Aeromonas</taxon>
    </lineage>
</organism>
<dbReference type="PANTHER" id="PTHR33204:SF29">
    <property type="entry name" value="TRANSCRIPTIONAL REGULATOR"/>
    <property type="match status" value="1"/>
</dbReference>
<gene>
    <name evidence="5" type="ORF">GWI30_19640</name>
</gene>
<dbReference type="RefSeq" id="WP_161507604.1">
    <property type="nucleotide sequence ID" value="NZ_CAWPID010000001.1"/>
</dbReference>
<dbReference type="InterPro" id="IPR036388">
    <property type="entry name" value="WH-like_DNA-bd_sf"/>
</dbReference>
<dbReference type="GO" id="GO:0003677">
    <property type="term" value="F:DNA binding"/>
    <property type="evidence" value="ECO:0007669"/>
    <property type="project" value="UniProtKB-KW"/>
</dbReference>
<evidence type="ECO:0000313" key="6">
    <source>
        <dbReference type="Proteomes" id="UP000463871"/>
    </source>
</evidence>